<dbReference type="CDD" id="cd06223">
    <property type="entry name" value="PRTases_typeI"/>
    <property type="match status" value="1"/>
</dbReference>
<comment type="similarity">
    <text evidence="1">Belongs to the ComF/GntX family.</text>
</comment>
<dbReference type="Gene3D" id="3.40.50.2020">
    <property type="match status" value="1"/>
</dbReference>
<keyword evidence="4" id="KW-1185">Reference proteome</keyword>
<sequence length="224" mass="23712">MWIREALLDAWAVVQPVECAGCGEADRALCASCRPAFVAEPTRHLLHDGTRVSAALRYEGVVRRCILFFKEQGRTDVAAHLARPLAAAITDALAALPPDVAVELLAVPSGRAAWRRRGYLPIATLLRRAGYGRAAGLVSAAPTARQKTLTVDQRRANREGAFRARGSLAGVSVLLVDDVLTTGATLVEAARAVRAAGGEVCGAAVIAFTPKRFGASSTTPRRFS</sequence>
<dbReference type="RefSeq" id="WP_130980113.1">
    <property type="nucleotide sequence ID" value="NZ_SISG01000001.1"/>
</dbReference>
<protein>
    <submittedName>
        <fullName evidence="3">ComF family protein</fullName>
    </submittedName>
</protein>
<evidence type="ECO:0000313" key="4">
    <source>
        <dbReference type="Proteomes" id="UP000294194"/>
    </source>
</evidence>
<evidence type="ECO:0000256" key="1">
    <source>
        <dbReference type="ARBA" id="ARBA00008007"/>
    </source>
</evidence>
<dbReference type="PANTHER" id="PTHR47505:SF1">
    <property type="entry name" value="DNA UTILIZATION PROTEIN YHGH"/>
    <property type="match status" value="1"/>
</dbReference>
<dbReference type="SUPFAM" id="SSF53271">
    <property type="entry name" value="PRTase-like"/>
    <property type="match status" value="1"/>
</dbReference>
<name>A0A4Q9GMK3_9MICO</name>
<dbReference type="InterPro" id="IPR029057">
    <property type="entry name" value="PRTase-like"/>
</dbReference>
<gene>
    <name evidence="3" type="ORF">EYE40_00525</name>
</gene>
<proteinExistence type="inferred from homology"/>
<evidence type="ECO:0000259" key="2">
    <source>
        <dbReference type="Pfam" id="PF00156"/>
    </source>
</evidence>
<dbReference type="InterPro" id="IPR000836">
    <property type="entry name" value="PRTase_dom"/>
</dbReference>
<dbReference type="AlphaFoldDB" id="A0A4Q9GMK3"/>
<reference evidence="4" key="1">
    <citation type="submission" date="2019-02" db="EMBL/GenBank/DDBJ databases">
        <title>Glaciihabitans arcticus sp. nov., a psychrotolerant bacterium isolated from polar soil.</title>
        <authorList>
            <person name="Dahal R.H."/>
        </authorList>
    </citation>
    <scope>NUCLEOTIDE SEQUENCE [LARGE SCALE GENOMIC DNA]</scope>
    <source>
        <strain evidence="4">RP-3-7</strain>
    </source>
</reference>
<dbReference type="InterPro" id="IPR051910">
    <property type="entry name" value="ComF/GntX_DNA_util-trans"/>
</dbReference>
<organism evidence="3 4">
    <name type="scientific">Glaciihabitans arcticus</name>
    <dbReference type="NCBI Taxonomy" id="2668039"/>
    <lineage>
        <taxon>Bacteria</taxon>
        <taxon>Bacillati</taxon>
        <taxon>Actinomycetota</taxon>
        <taxon>Actinomycetes</taxon>
        <taxon>Micrococcales</taxon>
        <taxon>Microbacteriaceae</taxon>
        <taxon>Glaciihabitans</taxon>
    </lineage>
</organism>
<dbReference type="PANTHER" id="PTHR47505">
    <property type="entry name" value="DNA UTILIZATION PROTEIN YHGH"/>
    <property type="match status" value="1"/>
</dbReference>
<evidence type="ECO:0000313" key="3">
    <source>
        <dbReference type="EMBL" id="TBN56002.1"/>
    </source>
</evidence>
<comment type="caution">
    <text evidence="3">The sequence shown here is derived from an EMBL/GenBank/DDBJ whole genome shotgun (WGS) entry which is preliminary data.</text>
</comment>
<dbReference type="Proteomes" id="UP000294194">
    <property type="component" value="Unassembled WGS sequence"/>
</dbReference>
<dbReference type="Pfam" id="PF00156">
    <property type="entry name" value="Pribosyltran"/>
    <property type="match status" value="1"/>
</dbReference>
<dbReference type="EMBL" id="SISG01000001">
    <property type="protein sequence ID" value="TBN56002.1"/>
    <property type="molecule type" value="Genomic_DNA"/>
</dbReference>
<feature type="domain" description="Phosphoribosyltransferase" evidence="2">
    <location>
        <begin position="150"/>
        <end position="212"/>
    </location>
</feature>
<accession>A0A4Q9GMK3</accession>